<name>A0A0D0BAU7_9AGAM</name>
<accession>A0A0D0BAU7</accession>
<evidence type="ECO:0000313" key="1">
    <source>
        <dbReference type="EMBL" id="KIK40708.1"/>
    </source>
</evidence>
<keyword evidence="2" id="KW-1185">Reference proteome</keyword>
<sequence length="73" mass="8256">MFPHALTSHWFLSSSAYYFHFGRHSGVGTPSLPSLSSTTIIDQLPLIHIKNRFVSLRKILDSVVARGNRDILF</sequence>
<dbReference type="AlphaFoldDB" id="A0A0D0BAU7"/>
<proteinExistence type="predicted"/>
<gene>
    <name evidence="1" type="ORF">CY34DRAFT_254749</name>
</gene>
<evidence type="ECO:0000313" key="2">
    <source>
        <dbReference type="Proteomes" id="UP000054485"/>
    </source>
</evidence>
<dbReference type="InParanoid" id="A0A0D0BAU7"/>
<protein>
    <submittedName>
        <fullName evidence="1">Uncharacterized protein</fullName>
    </submittedName>
</protein>
<dbReference type="OrthoDB" id="10298440at2759"/>
<dbReference type="EMBL" id="KN835293">
    <property type="protein sequence ID" value="KIK40708.1"/>
    <property type="molecule type" value="Genomic_DNA"/>
</dbReference>
<dbReference type="Proteomes" id="UP000054485">
    <property type="component" value="Unassembled WGS sequence"/>
</dbReference>
<dbReference type="HOGENOM" id="CLU_2706450_0_0_1"/>
<reference evidence="2" key="2">
    <citation type="submission" date="2015-01" db="EMBL/GenBank/DDBJ databases">
        <title>Evolutionary Origins and Diversification of the Mycorrhizal Mutualists.</title>
        <authorList>
            <consortium name="DOE Joint Genome Institute"/>
            <consortium name="Mycorrhizal Genomics Consortium"/>
            <person name="Kohler A."/>
            <person name="Kuo A."/>
            <person name="Nagy L.G."/>
            <person name="Floudas D."/>
            <person name="Copeland A."/>
            <person name="Barry K.W."/>
            <person name="Cichocki N."/>
            <person name="Veneault-Fourrey C."/>
            <person name="LaButti K."/>
            <person name="Lindquist E.A."/>
            <person name="Lipzen A."/>
            <person name="Lundell T."/>
            <person name="Morin E."/>
            <person name="Murat C."/>
            <person name="Riley R."/>
            <person name="Ohm R."/>
            <person name="Sun H."/>
            <person name="Tunlid A."/>
            <person name="Henrissat B."/>
            <person name="Grigoriev I.V."/>
            <person name="Hibbett D.S."/>
            <person name="Martin F."/>
        </authorList>
    </citation>
    <scope>NUCLEOTIDE SEQUENCE [LARGE SCALE GENOMIC DNA]</scope>
    <source>
        <strain evidence="2">UH-Slu-Lm8-n1</strain>
    </source>
</reference>
<organism evidence="1 2">
    <name type="scientific">Suillus luteus UH-Slu-Lm8-n1</name>
    <dbReference type="NCBI Taxonomy" id="930992"/>
    <lineage>
        <taxon>Eukaryota</taxon>
        <taxon>Fungi</taxon>
        <taxon>Dikarya</taxon>
        <taxon>Basidiomycota</taxon>
        <taxon>Agaricomycotina</taxon>
        <taxon>Agaricomycetes</taxon>
        <taxon>Agaricomycetidae</taxon>
        <taxon>Boletales</taxon>
        <taxon>Suillineae</taxon>
        <taxon>Suillaceae</taxon>
        <taxon>Suillus</taxon>
    </lineage>
</organism>
<reference evidence="1 2" key="1">
    <citation type="submission" date="2014-04" db="EMBL/GenBank/DDBJ databases">
        <authorList>
            <consortium name="DOE Joint Genome Institute"/>
            <person name="Kuo A."/>
            <person name="Ruytinx J."/>
            <person name="Rineau F."/>
            <person name="Colpaert J."/>
            <person name="Kohler A."/>
            <person name="Nagy L.G."/>
            <person name="Floudas D."/>
            <person name="Copeland A."/>
            <person name="Barry K.W."/>
            <person name="Cichocki N."/>
            <person name="Veneault-Fourrey C."/>
            <person name="LaButti K."/>
            <person name="Lindquist E.A."/>
            <person name="Lipzen A."/>
            <person name="Lundell T."/>
            <person name="Morin E."/>
            <person name="Murat C."/>
            <person name="Sun H."/>
            <person name="Tunlid A."/>
            <person name="Henrissat B."/>
            <person name="Grigoriev I.V."/>
            <person name="Hibbett D.S."/>
            <person name="Martin F."/>
            <person name="Nordberg H.P."/>
            <person name="Cantor M.N."/>
            <person name="Hua S.X."/>
        </authorList>
    </citation>
    <scope>NUCLEOTIDE SEQUENCE [LARGE SCALE GENOMIC DNA]</scope>
    <source>
        <strain evidence="1 2">UH-Slu-Lm8-n1</strain>
    </source>
</reference>